<dbReference type="PATRIC" id="fig|33059.14.peg.2515"/>
<keyword evidence="1" id="KW-0812">Transmembrane</keyword>
<accession>A0A1E7YKQ4</accession>
<sequence length="80" mass="9481">MEEEQKYWFPAKRYGWGWGLPITWQGWLTLVVFILMTVISIYLIRSHIFAGDILLILSLAVFLWIVAWKGEPPTWRWGGK</sequence>
<gene>
    <name evidence="2" type="ORF">BAE27_11530</name>
</gene>
<evidence type="ECO:0000313" key="3">
    <source>
        <dbReference type="Proteomes" id="UP000175616"/>
    </source>
</evidence>
<feature type="transmembrane region" description="Helical" evidence="1">
    <location>
        <begin position="24"/>
        <end position="44"/>
    </location>
</feature>
<dbReference type="RefSeq" id="WP_014003078.1">
    <property type="nucleotide sequence ID" value="NZ_CP026328.2"/>
</dbReference>
<keyword evidence="1" id="KW-1133">Transmembrane helix</keyword>
<dbReference type="EMBL" id="LZYE01000326">
    <property type="protein sequence ID" value="OFC30576.1"/>
    <property type="molecule type" value="Genomic_DNA"/>
</dbReference>
<keyword evidence="1" id="KW-0472">Membrane</keyword>
<comment type="caution">
    <text evidence="2">The sequence shown here is derived from an EMBL/GenBank/DDBJ whole genome shotgun (WGS) entry which is preliminary data.</text>
</comment>
<evidence type="ECO:0000313" key="2">
    <source>
        <dbReference type="EMBL" id="OFC30576.1"/>
    </source>
</evidence>
<protein>
    <submittedName>
        <fullName evidence="2">Uncharacterized protein</fullName>
    </submittedName>
</protein>
<evidence type="ECO:0000256" key="1">
    <source>
        <dbReference type="SAM" id="Phobius"/>
    </source>
</evidence>
<dbReference type="OMA" id="YGWGWGL"/>
<dbReference type="AlphaFoldDB" id="A0A1E7YKQ4"/>
<feature type="transmembrane region" description="Helical" evidence="1">
    <location>
        <begin position="49"/>
        <end position="67"/>
    </location>
</feature>
<dbReference type="Proteomes" id="UP000175616">
    <property type="component" value="Unassembled WGS sequence"/>
</dbReference>
<name>A0A1E7YKQ4_9PROT</name>
<dbReference type="GeneID" id="92931792"/>
<organism evidence="2 3">
    <name type="scientific">Acidithiobacillus caldus</name>
    <dbReference type="NCBI Taxonomy" id="33059"/>
    <lineage>
        <taxon>Bacteria</taxon>
        <taxon>Pseudomonadati</taxon>
        <taxon>Pseudomonadota</taxon>
        <taxon>Acidithiobacillia</taxon>
        <taxon>Acidithiobacillales</taxon>
        <taxon>Acidithiobacillaceae</taxon>
        <taxon>Acidithiobacillus</taxon>
    </lineage>
</organism>
<reference evidence="2 3" key="1">
    <citation type="submission" date="2016-06" db="EMBL/GenBank/DDBJ databases">
        <title>Gene turnover analysis identifies the evolutionary adaptation of the extremophile Acidithiobacillus caldus.</title>
        <authorList>
            <person name="Zhang X."/>
        </authorList>
    </citation>
    <scope>NUCLEOTIDE SEQUENCE [LARGE SCALE GENOMIC DNA]</scope>
    <source>
        <strain evidence="2 3">DX</strain>
    </source>
</reference>
<proteinExistence type="predicted"/>